<dbReference type="SUPFAM" id="SSF89796">
    <property type="entry name" value="CoA-transferase family III (CaiB/BaiF)"/>
    <property type="match status" value="1"/>
</dbReference>
<evidence type="ECO:0000313" key="1">
    <source>
        <dbReference type="EMBL" id="MBG9387010.1"/>
    </source>
</evidence>
<dbReference type="EMBL" id="JADWYS010000001">
    <property type="protein sequence ID" value="MBG9387010.1"/>
    <property type="molecule type" value="Genomic_DNA"/>
</dbReference>
<dbReference type="PANTHER" id="PTHR48228">
    <property type="entry name" value="SUCCINYL-COA--D-CITRAMALATE COA-TRANSFERASE"/>
    <property type="match status" value="1"/>
</dbReference>
<dbReference type="AlphaFoldDB" id="A0A931H1W5"/>
<organism evidence="1 2">
    <name type="scientific">Caenimonas aquaedulcis</name>
    <dbReference type="NCBI Taxonomy" id="2793270"/>
    <lineage>
        <taxon>Bacteria</taxon>
        <taxon>Pseudomonadati</taxon>
        <taxon>Pseudomonadota</taxon>
        <taxon>Betaproteobacteria</taxon>
        <taxon>Burkholderiales</taxon>
        <taxon>Comamonadaceae</taxon>
        <taxon>Caenimonas</taxon>
    </lineage>
</organism>
<evidence type="ECO:0000313" key="2">
    <source>
        <dbReference type="Proteomes" id="UP000651050"/>
    </source>
</evidence>
<dbReference type="InterPro" id="IPR044855">
    <property type="entry name" value="CoA-Trfase_III_dom3_sf"/>
</dbReference>
<dbReference type="Gene3D" id="3.30.1540.10">
    <property type="entry name" value="formyl-coa transferase, domain 3"/>
    <property type="match status" value="1"/>
</dbReference>
<dbReference type="Pfam" id="PF02515">
    <property type="entry name" value="CoA_transf_3"/>
    <property type="match status" value="1"/>
</dbReference>
<comment type="caution">
    <text evidence="1">The sequence shown here is derived from an EMBL/GenBank/DDBJ whole genome shotgun (WGS) entry which is preliminary data.</text>
</comment>
<dbReference type="Proteomes" id="UP000651050">
    <property type="component" value="Unassembled WGS sequence"/>
</dbReference>
<dbReference type="RefSeq" id="WP_196984962.1">
    <property type="nucleotide sequence ID" value="NZ_JADWYS010000001.1"/>
</dbReference>
<proteinExistence type="predicted"/>
<accession>A0A931H1W5</accession>
<dbReference type="InterPro" id="IPR023606">
    <property type="entry name" value="CoA-Trfase_III_dom_1_sf"/>
</dbReference>
<dbReference type="GO" id="GO:0016740">
    <property type="term" value="F:transferase activity"/>
    <property type="evidence" value="ECO:0007669"/>
    <property type="project" value="UniProtKB-KW"/>
</dbReference>
<keyword evidence="1" id="KW-0808">Transferase</keyword>
<reference evidence="1" key="1">
    <citation type="submission" date="2020-11" db="EMBL/GenBank/DDBJ databases">
        <title>Bacterial whole genome sequence for Caenimonas sp. DR4.4.</title>
        <authorList>
            <person name="Le V."/>
            <person name="Ko S.-R."/>
            <person name="Ahn C.-Y."/>
            <person name="Oh H.-M."/>
        </authorList>
    </citation>
    <scope>NUCLEOTIDE SEQUENCE</scope>
    <source>
        <strain evidence="1">DR4.4</strain>
    </source>
</reference>
<sequence>MAQSPAVLHGVRILSLALNLPGPAALMRCRGMGATCTKLEPPSGDPMGLYNPPAYARMHEGVKVIAADLKSGEGQKTLHRELARADVLLTSFRPSALDKLGLGWKQLHTAYPSLCQVAIVGAPGARAEEPGHDLTYLADNGLVPGLELPATLYADMSGSLMASEAVLRAALLQSERYAGSGDTHPKGVLIEVALSDAAAYLALPRQWGLTQPGGSVGGAHAGYRVYACKDGRVAVAALEPHFAAALCAAAGVPASDMRAMFAPATHETIAAFLATRTCGELDRLAMEKDIPLHTMAAGPA</sequence>
<dbReference type="Gene3D" id="3.40.50.10540">
    <property type="entry name" value="Crotonobetainyl-coa:carnitine coa-transferase, domain 1"/>
    <property type="match status" value="1"/>
</dbReference>
<dbReference type="InterPro" id="IPR050509">
    <property type="entry name" value="CoA-transferase_III"/>
</dbReference>
<dbReference type="PANTHER" id="PTHR48228:SF5">
    <property type="entry name" value="ALPHA-METHYLACYL-COA RACEMASE"/>
    <property type="match status" value="1"/>
</dbReference>
<protein>
    <submittedName>
        <fullName evidence="1">CoA transferase</fullName>
    </submittedName>
</protein>
<name>A0A931H1W5_9BURK</name>
<gene>
    <name evidence="1" type="ORF">I5803_03140</name>
</gene>
<keyword evidence="2" id="KW-1185">Reference proteome</keyword>
<dbReference type="InterPro" id="IPR003673">
    <property type="entry name" value="CoA-Trfase_fam_III"/>
</dbReference>